<evidence type="ECO:0000313" key="2">
    <source>
        <dbReference type="Proteomes" id="UP000620124"/>
    </source>
</evidence>
<protein>
    <submittedName>
        <fullName evidence="1">F-box domain-containing protein</fullName>
    </submittedName>
</protein>
<proteinExistence type="predicted"/>
<name>A0A8H7D6I1_9AGAR</name>
<dbReference type="Proteomes" id="UP000620124">
    <property type="component" value="Unassembled WGS sequence"/>
</dbReference>
<gene>
    <name evidence="1" type="ORF">MVEN_00800400</name>
</gene>
<keyword evidence="2" id="KW-1185">Reference proteome</keyword>
<dbReference type="EMBL" id="JACAZI010000005">
    <property type="protein sequence ID" value="KAF7360686.1"/>
    <property type="molecule type" value="Genomic_DNA"/>
</dbReference>
<dbReference type="AlphaFoldDB" id="A0A8H7D6I1"/>
<accession>A0A8H7D6I1</accession>
<evidence type="ECO:0000313" key="1">
    <source>
        <dbReference type="EMBL" id="KAF7360686.1"/>
    </source>
</evidence>
<dbReference type="OrthoDB" id="2894485at2759"/>
<reference evidence="1" key="1">
    <citation type="submission" date="2020-05" db="EMBL/GenBank/DDBJ databases">
        <title>Mycena genomes resolve the evolution of fungal bioluminescence.</title>
        <authorList>
            <person name="Tsai I.J."/>
        </authorList>
    </citation>
    <scope>NUCLEOTIDE SEQUENCE</scope>
    <source>
        <strain evidence="1">CCC161011</strain>
    </source>
</reference>
<sequence length="681" mass="76654">MSVSLPDEIVSEILAPVLRVPDHKFSDTSTGTSPFATYQESTSAILLVCRAWLRVSTPLLYHVVILRSKAQAKALDTTLKTNPDLGRFIKKLRVEGGFGSHMRGILQNAPHITDIFLSFHIHASDSPSGLVLGLPLINPQRVIIWDRDEHPLKNKHVGELMRAVESSANKKWSNMTVVVFPYTGATQNRNSFVMAMSSIPTVTTVSFPVWNNMYTCLLPRHIHDIAQKASIQTIEIRVAITPTRAESYFDRPEHSLLMPKLQFTDIRLEVPSRKPPPKVTIARPVDASFRPMASCPQTMVDLIWKRVLFFAMKDVLDAGRGLESNLILLRRLHRTLNQRQLQYVLVSKTFHRLALQYLYRWPVFSTSQSLQDFHRALARNPSLGLHVQELTCHLPLSSPTPTDEIQTVLFIHTPHLTRLVLDGGVRMDWGVFRALAECTGASLVELSACVSPQKDASGELDPDPAVLCRFTALRSLVWGYSTVKFPSDAKVSGVLPALEFLHLKSESLYPTLTALELPSIRRAKLCGDAEALSFLAAHGKKISELAMFRPTFNRVVALCPNLCTFDIRLGIPRGEPHPFKVFAQTWSYPPQHHALTKLVLAKYPQDRKADEDGEWDMILSPLEPSHLPTLRELQVLQCKWPAANEHAIAQSGWVKRAEKLLKHGIKLMDKDGVHWRPRLKK</sequence>
<organism evidence="1 2">
    <name type="scientific">Mycena venus</name>
    <dbReference type="NCBI Taxonomy" id="2733690"/>
    <lineage>
        <taxon>Eukaryota</taxon>
        <taxon>Fungi</taxon>
        <taxon>Dikarya</taxon>
        <taxon>Basidiomycota</taxon>
        <taxon>Agaricomycotina</taxon>
        <taxon>Agaricomycetes</taxon>
        <taxon>Agaricomycetidae</taxon>
        <taxon>Agaricales</taxon>
        <taxon>Marasmiineae</taxon>
        <taxon>Mycenaceae</taxon>
        <taxon>Mycena</taxon>
    </lineage>
</organism>
<comment type="caution">
    <text evidence="1">The sequence shown here is derived from an EMBL/GenBank/DDBJ whole genome shotgun (WGS) entry which is preliminary data.</text>
</comment>